<dbReference type="PRINTS" id="PR00367">
    <property type="entry name" value="ETHRSPELEMNT"/>
</dbReference>
<proteinExistence type="predicted"/>
<dbReference type="InParanoid" id="A0A068V053"/>
<dbReference type="GO" id="GO:0005634">
    <property type="term" value="C:nucleus"/>
    <property type="evidence" value="ECO:0007669"/>
    <property type="project" value="UniProtKB-SubCell"/>
</dbReference>
<keyword evidence="3" id="KW-0611">Plant defense</keyword>
<dbReference type="CDD" id="cd00018">
    <property type="entry name" value="AP2"/>
    <property type="match status" value="1"/>
</dbReference>
<keyword evidence="4" id="KW-0805">Transcription regulation</keyword>
<feature type="domain" description="AP2/ERF" evidence="9">
    <location>
        <begin position="50"/>
        <end position="107"/>
    </location>
</feature>
<name>A0A068V053_COFCA</name>
<dbReference type="GO" id="GO:0009873">
    <property type="term" value="P:ethylene-activated signaling pathway"/>
    <property type="evidence" value="ECO:0007669"/>
    <property type="project" value="UniProtKB-KW"/>
</dbReference>
<dbReference type="OMA" id="MHYANEI"/>
<dbReference type="GO" id="GO:0006952">
    <property type="term" value="P:defense response"/>
    <property type="evidence" value="ECO:0007669"/>
    <property type="project" value="UniProtKB-KW"/>
</dbReference>
<evidence type="ECO:0000256" key="6">
    <source>
        <dbReference type="ARBA" id="ARBA00023163"/>
    </source>
</evidence>
<evidence type="ECO:0000313" key="11">
    <source>
        <dbReference type="Proteomes" id="UP000295252"/>
    </source>
</evidence>
<sequence length="394" mass="43018">MEEAMRRLGCLTQAPESDPLLNTSAISKRCTTSTAKRSQKDGASNSGTMRYRGVRRRPWGRYAAEIRDPQSKERRWLGTFDTAEEAACAYDCAARAMRGVKARTNFVYPTSPSHDTLIPPFHYSKSSSQPAFQSSRSSPHLADHFSGSANQRNTTSNSVNMLFFRDLFNSSSTNSSILTSSSTLPLYEQGPFANLNFSNSLMGNQSCNNNLTAPKTIDSLSTTISLQQKFDEYQQTVCSGVPTSSTSNNQVECMDFFPSEPSDSGLLQEIIQGFLPKEKKIVKSEPELALVDSFAASSSSAVTTDVSMNLSLEGGGLKKRIGDAAYLDCHVPLPQLLDNFSAVVPPQPIPFYSEIYHPAENVQGSQECMLGLGEGFHQYPDLLGAFAAAKMQNA</sequence>
<reference evidence="11" key="1">
    <citation type="journal article" date="2014" name="Science">
        <title>The coffee genome provides insight into the convergent evolution of caffeine biosynthesis.</title>
        <authorList>
            <person name="Denoeud F."/>
            <person name="Carretero-Paulet L."/>
            <person name="Dereeper A."/>
            <person name="Droc G."/>
            <person name="Guyot R."/>
            <person name="Pietrella M."/>
            <person name="Zheng C."/>
            <person name="Alberti A."/>
            <person name="Anthony F."/>
            <person name="Aprea G."/>
            <person name="Aury J.M."/>
            <person name="Bento P."/>
            <person name="Bernard M."/>
            <person name="Bocs S."/>
            <person name="Campa C."/>
            <person name="Cenci A."/>
            <person name="Combes M.C."/>
            <person name="Crouzillat D."/>
            <person name="Da Silva C."/>
            <person name="Daddiego L."/>
            <person name="De Bellis F."/>
            <person name="Dussert S."/>
            <person name="Garsmeur O."/>
            <person name="Gayraud T."/>
            <person name="Guignon V."/>
            <person name="Jahn K."/>
            <person name="Jamilloux V."/>
            <person name="Joet T."/>
            <person name="Labadie K."/>
            <person name="Lan T."/>
            <person name="Leclercq J."/>
            <person name="Lepelley M."/>
            <person name="Leroy T."/>
            <person name="Li L.T."/>
            <person name="Librado P."/>
            <person name="Lopez L."/>
            <person name="Munoz A."/>
            <person name="Noel B."/>
            <person name="Pallavicini A."/>
            <person name="Perrotta G."/>
            <person name="Poncet V."/>
            <person name="Pot D."/>
            <person name="Priyono X."/>
            <person name="Rigoreau M."/>
            <person name="Rouard M."/>
            <person name="Rozas J."/>
            <person name="Tranchant-Dubreuil C."/>
            <person name="VanBuren R."/>
            <person name="Zhang Q."/>
            <person name="Andrade A.C."/>
            <person name="Argout X."/>
            <person name="Bertrand B."/>
            <person name="de Kochko A."/>
            <person name="Graziosi G."/>
            <person name="Henry R.J."/>
            <person name="Jayarama X."/>
            <person name="Ming R."/>
            <person name="Nagai C."/>
            <person name="Rounsley S."/>
            <person name="Sankoff D."/>
            <person name="Giuliano G."/>
            <person name="Albert V.A."/>
            <person name="Wincker P."/>
            <person name="Lashermes P."/>
        </authorList>
    </citation>
    <scope>NUCLEOTIDE SEQUENCE [LARGE SCALE GENOMIC DNA]</scope>
    <source>
        <strain evidence="11">cv. DH200-94</strain>
    </source>
</reference>
<gene>
    <name evidence="10" type="ORF">GSCOC_T00038097001</name>
</gene>
<keyword evidence="7" id="KW-0539">Nucleus</keyword>
<keyword evidence="2" id="KW-0936">Ethylene signaling pathway</keyword>
<dbReference type="OrthoDB" id="1902708at2759"/>
<dbReference type="EMBL" id="HG739158">
    <property type="protein sequence ID" value="CDP13228.1"/>
    <property type="molecule type" value="Genomic_DNA"/>
</dbReference>
<evidence type="ECO:0000256" key="4">
    <source>
        <dbReference type="ARBA" id="ARBA00023015"/>
    </source>
</evidence>
<dbReference type="PROSITE" id="PS51032">
    <property type="entry name" value="AP2_ERF"/>
    <property type="match status" value="1"/>
</dbReference>
<feature type="region of interest" description="Disordered" evidence="8">
    <location>
        <begin position="125"/>
        <end position="153"/>
    </location>
</feature>
<feature type="compositionally biased region" description="Polar residues" evidence="8">
    <location>
        <begin position="29"/>
        <end position="48"/>
    </location>
</feature>
<feature type="region of interest" description="Disordered" evidence="8">
    <location>
        <begin position="29"/>
        <end position="49"/>
    </location>
</feature>
<comment type="subcellular location">
    <subcellularLocation>
        <location evidence="1">Nucleus</location>
    </subcellularLocation>
</comment>
<evidence type="ECO:0000256" key="5">
    <source>
        <dbReference type="ARBA" id="ARBA00023125"/>
    </source>
</evidence>
<evidence type="ECO:0000256" key="3">
    <source>
        <dbReference type="ARBA" id="ARBA00022821"/>
    </source>
</evidence>
<organism evidence="10 11">
    <name type="scientific">Coffea canephora</name>
    <name type="common">Robusta coffee</name>
    <dbReference type="NCBI Taxonomy" id="49390"/>
    <lineage>
        <taxon>Eukaryota</taxon>
        <taxon>Viridiplantae</taxon>
        <taxon>Streptophyta</taxon>
        <taxon>Embryophyta</taxon>
        <taxon>Tracheophyta</taxon>
        <taxon>Spermatophyta</taxon>
        <taxon>Magnoliopsida</taxon>
        <taxon>eudicotyledons</taxon>
        <taxon>Gunneridae</taxon>
        <taxon>Pentapetalae</taxon>
        <taxon>asterids</taxon>
        <taxon>lamiids</taxon>
        <taxon>Gentianales</taxon>
        <taxon>Rubiaceae</taxon>
        <taxon>Ixoroideae</taxon>
        <taxon>Gardenieae complex</taxon>
        <taxon>Bertiereae - Coffeeae clade</taxon>
        <taxon>Coffeeae</taxon>
        <taxon>Coffea</taxon>
    </lineage>
</organism>
<dbReference type="InterPro" id="IPR016177">
    <property type="entry name" value="DNA-bd_dom_sf"/>
</dbReference>
<protein>
    <recommendedName>
        <fullName evidence="9">AP2/ERF domain-containing protein</fullName>
    </recommendedName>
</protein>
<evidence type="ECO:0000256" key="1">
    <source>
        <dbReference type="ARBA" id="ARBA00004123"/>
    </source>
</evidence>
<dbReference type="Gramene" id="CDP13228">
    <property type="protein sequence ID" value="CDP13228"/>
    <property type="gene ID" value="GSCOC_T00038097001"/>
</dbReference>
<dbReference type="Gene3D" id="3.30.730.10">
    <property type="entry name" value="AP2/ERF domain"/>
    <property type="match status" value="1"/>
</dbReference>
<dbReference type="Pfam" id="PF00847">
    <property type="entry name" value="AP2"/>
    <property type="match status" value="1"/>
</dbReference>
<evidence type="ECO:0000259" key="9">
    <source>
        <dbReference type="PROSITE" id="PS51032"/>
    </source>
</evidence>
<dbReference type="Proteomes" id="UP000295252">
    <property type="component" value="Chromosome III"/>
</dbReference>
<keyword evidence="11" id="KW-1185">Reference proteome</keyword>
<evidence type="ECO:0000256" key="7">
    <source>
        <dbReference type="ARBA" id="ARBA00023242"/>
    </source>
</evidence>
<dbReference type="InterPro" id="IPR036955">
    <property type="entry name" value="AP2/ERF_dom_sf"/>
</dbReference>
<accession>A0A068V053</accession>
<dbReference type="GO" id="GO:0003700">
    <property type="term" value="F:DNA-binding transcription factor activity"/>
    <property type="evidence" value="ECO:0007669"/>
    <property type="project" value="InterPro"/>
</dbReference>
<feature type="compositionally biased region" description="Low complexity" evidence="8">
    <location>
        <begin position="125"/>
        <end position="138"/>
    </location>
</feature>
<dbReference type="STRING" id="49390.A0A068V053"/>
<keyword evidence="6" id="KW-0804">Transcription</keyword>
<evidence type="ECO:0000313" key="10">
    <source>
        <dbReference type="EMBL" id="CDP13228.1"/>
    </source>
</evidence>
<evidence type="ECO:0000256" key="8">
    <source>
        <dbReference type="SAM" id="MobiDB-lite"/>
    </source>
</evidence>
<dbReference type="PANTHER" id="PTHR31677:SF146">
    <property type="entry name" value="ETHYLENE-RESPONSIVE TRANSCRIPTION FACTOR ESR2"/>
    <property type="match status" value="1"/>
</dbReference>
<dbReference type="SMART" id="SM00380">
    <property type="entry name" value="AP2"/>
    <property type="match status" value="1"/>
</dbReference>
<dbReference type="FunCoup" id="A0A068V053">
    <property type="interactions" value="12"/>
</dbReference>
<dbReference type="InterPro" id="IPR001471">
    <property type="entry name" value="AP2/ERF_dom"/>
</dbReference>
<keyword evidence="5" id="KW-0238">DNA-binding</keyword>
<dbReference type="PANTHER" id="PTHR31677">
    <property type="entry name" value="AP2 DOMAIN CLASS TRANSCRIPTION FACTOR"/>
    <property type="match status" value="1"/>
</dbReference>
<dbReference type="FunFam" id="3.30.730.10:FF:000001">
    <property type="entry name" value="Ethylene-responsive transcription factor 2"/>
    <property type="match status" value="1"/>
</dbReference>
<dbReference type="GO" id="GO:0003677">
    <property type="term" value="F:DNA binding"/>
    <property type="evidence" value="ECO:0007669"/>
    <property type="project" value="UniProtKB-KW"/>
</dbReference>
<evidence type="ECO:0000256" key="2">
    <source>
        <dbReference type="ARBA" id="ARBA00022745"/>
    </source>
</evidence>
<dbReference type="SUPFAM" id="SSF54171">
    <property type="entry name" value="DNA-binding domain"/>
    <property type="match status" value="1"/>
</dbReference>
<dbReference type="AlphaFoldDB" id="A0A068V053"/>
<dbReference type="PhylomeDB" id="A0A068V053"/>